<evidence type="ECO:0008006" key="3">
    <source>
        <dbReference type="Google" id="ProtNLM"/>
    </source>
</evidence>
<evidence type="ECO:0000313" key="1">
    <source>
        <dbReference type="EMBL" id="ENZ11498.1"/>
    </source>
</evidence>
<dbReference type="RefSeq" id="WP_002593948.1">
    <property type="nucleotide sequence ID" value="NZ_KB850982.1"/>
</dbReference>
<dbReference type="AlphaFoldDB" id="A0A0E2HJM7"/>
<evidence type="ECO:0000313" key="2">
    <source>
        <dbReference type="Proteomes" id="UP000013085"/>
    </source>
</evidence>
<organism evidence="1 2">
    <name type="scientific">[Clostridium] clostridioforme 90A8</name>
    <dbReference type="NCBI Taxonomy" id="999408"/>
    <lineage>
        <taxon>Bacteria</taxon>
        <taxon>Bacillati</taxon>
        <taxon>Bacillota</taxon>
        <taxon>Clostridia</taxon>
        <taxon>Lachnospirales</taxon>
        <taxon>Lachnospiraceae</taxon>
        <taxon>Enterocloster</taxon>
    </lineage>
</organism>
<reference evidence="1 2" key="1">
    <citation type="submission" date="2013-01" db="EMBL/GenBank/DDBJ databases">
        <title>The Genome Sequence of Clostridium clostridioforme 90A8.</title>
        <authorList>
            <consortium name="The Broad Institute Genome Sequencing Platform"/>
            <person name="Earl A."/>
            <person name="Ward D."/>
            <person name="Feldgarden M."/>
            <person name="Gevers D."/>
            <person name="Courvalin P."/>
            <person name="Lambert T."/>
            <person name="Walker B."/>
            <person name="Young S.K."/>
            <person name="Zeng Q."/>
            <person name="Gargeya S."/>
            <person name="Fitzgerald M."/>
            <person name="Haas B."/>
            <person name="Abouelleil A."/>
            <person name="Alvarado L."/>
            <person name="Arachchi H.M."/>
            <person name="Berlin A.M."/>
            <person name="Chapman S.B."/>
            <person name="Dewar J."/>
            <person name="Goldberg J."/>
            <person name="Griggs A."/>
            <person name="Gujja S."/>
            <person name="Hansen M."/>
            <person name="Howarth C."/>
            <person name="Imamovic A."/>
            <person name="Larimer J."/>
            <person name="McCowan C."/>
            <person name="Murphy C."/>
            <person name="Neiman D."/>
            <person name="Pearson M."/>
            <person name="Priest M."/>
            <person name="Roberts A."/>
            <person name="Saif S."/>
            <person name="Shea T."/>
            <person name="Sisk P."/>
            <person name="Sykes S."/>
            <person name="Wortman J."/>
            <person name="Nusbaum C."/>
            <person name="Birren B."/>
        </authorList>
    </citation>
    <scope>NUCLEOTIDE SEQUENCE [LARGE SCALE GENOMIC DNA]</scope>
    <source>
        <strain evidence="1 2">90A8</strain>
    </source>
</reference>
<gene>
    <name evidence="1" type="ORF">HMPREF1090_04053</name>
</gene>
<dbReference type="Pfam" id="PF13306">
    <property type="entry name" value="LRR_5"/>
    <property type="match status" value="1"/>
</dbReference>
<protein>
    <recommendedName>
        <fullName evidence="3">Leucine-rich repeat domain-containing protein</fullName>
    </recommendedName>
</protein>
<dbReference type="InterPro" id="IPR026906">
    <property type="entry name" value="LRR_5"/>
</dbReference>
<dbReference type="Gene3D" id="3.80.10.10">
    <property type="entry name" value="Ribonuclease Inhibitor"/>
    <property type="match status" value="1"/>
</dbReference>
<sequence length="324" mass="36754">MRILYEKTLDGVCLQRCYGLDKILEIPGTVEGMPVTELAGYLFSDTVRRREPSPCEYRGEPELCGSRVEEIILPDTVRKVGAYGFYNCYGLNRLSCSSAVEDWGAGVFTGCTGLKCLDIRIAKGRKSCFKDILSELHQTLSVNYRSGSGTLLAKLIFPEFFEESVENTPARVIMREMHGCGHMYRYCFDGGDFRFDEYDRLFPHVKVQEKPELAVRLALYRLYWPYGLREDAEDEYWDYVRIHAGEGTKGLIERRERDILGFMARSARLGDTEIKKMIDASARSGDAQSSALLLDVKHSRLRAAGRNGWGEADLRGGGKRTFEL</sequence>
<dbReference type="PATRIC" id="fig|999408.3.peg.4345"/>
<dbReference type="HOGENOM" id="CLU_064292_0_0_9"/>
<dbReference type="InterPro" id="IPR032675">
    <property type="entry name" value="LRR_dom_sf"/>
</dbReference>
<proteinExistence type="predicted"/>
<dbReference type="Proteomes" id="UP000013085">
    <property type="component" value="Unassembled WGS sequence"/>
</dbReference>
<comment type="caution">
    <text evidence="1">The sequence shown here is derived from an EMBL/GenBank/DDBJ whole genome shotgun (WGS) entry which is preliminary data.</text>
</comment>
<dbReference type="EMBL" id="AGYR01000043">
    <property type="protein sequence ID" value="ENZ11498.1"/>
    <property type="molecule type" value="Genomic_DNA"/>
</dbReference>
<name>A0A0E2HJM7_9FIRM</name>
<accession>A0A0E2HJM7</accession>